<comment type="caution">
    <text evidence="3">The sequence shown here is derived from an EMBL/GenBank/DDBJ whole genome shotgun (WGS) entry which is preliminary data.</text>
</comment>
<organism evidence="3 4">
    <name type="scientific">Castilleja foliolosa</name>
    <dbReference type="NCBI Taxonomy" id="1961234"/>
    <lineage>
        <taxon>Eukaryota</taxon>
        <taxon>Viridiplantae</taxon>
        <taxon>Streptophyta</taxon>
        <taxon>Embryophyta</taxon>
        <taxon>Tracheophyta</taxon>
        <taxon>Spermatophyta</taxon>
        <taxon>Magnoliopsida</taxon>
        <taxon>eudicotyledons</taxon>
        <taxon>Gunneridae</taxon>
        <taxon>Pentapetalae</taxon>
        <taxon>asterids</taxon>
        <taxon>lamiids</taxon>
        <taxon>Lamiales</taxon>
        <taxon>Orobanchaceae</taxon>
        <taxon>Pedicularideae</taxon>
        <taxon>Castillejinae</taxon>
        <taxon>Castilleja</taxon>
    </lineage>
</organism>
<evidence type="ECO:0000313" key="4">
    <source>
        <dbReference type="Proteomes" id="UP001632038"/>
    </source>
</evidence>
<proteinExistence type="inferred from homology"/>
<name>A0ABD3DTG1_9LAMI</name>
<evidence type="ECO:0000313" key="3">
    <source>
        <dbReference type="EMBL" id="KAL3645530.1"/>
    </source>
</evidence>
<reference evidence="4" key="1">
    <citation type="journal article" date="2024" name="IScience">
        <title>Strigolactones Initiate the Formation of Haustorium-like Structures in Castilleja.</title>
        <authorList>
            <person name="Buerger M."/>
            <person name="Peterson D."/>
            <person name="Chory J."/>
        </authorList>
    </citation>
    <scope>NUCLEOTIDE SEQUENCE [LARGE SCALE GENOMIC DNA]</scope>
</reference>
<dbReference type="EMBL" id="JAVIJP010000013">
    <property type="protein sequence ID" value="KAL3645530.1"/>
    <property type="molecule type" value="Genomic_DNA"/>
</dbReference>
<dbReference type="InterPro" id="IPR004883">
    <property type="entry name" value="LOB"/>
</dbReference>
<dbReference type="Pfam" id="PF03195">
    <property type="entry name" value="LOB"/>
    <property type="match status" value="1"/>
</dbReference>
<feature type="domain" description="LOB" evidence="2">
    <location>
        <begin position="4"/>
        <end position="105"/>
    </location>
</feature>
<comment type="similarity">
    <text evidence="1">Belongs to the LOB domain-containing protein family.</text>
</comment>
<evidence type="ECO:0000259" key="2">
    <source>
        <dbReference type="PROSITE" id="PS50891"/>
    </source>
</evidence>
<dbReference type="Proteomes" id="UP001632038">
    <property type="component" value="Unassembled WGS sequence"/>
</dbReference>
<dbReference type="PROSITE" id="PS50891">
    <property type="entry name" value="LOB"/>
    <property type="match status" value="1"/>
</dbReference>
<gene>
    <name evidence="3" type="ORF">CASFOL_010710</name>
</gene>
<dbReference type="PANTHER" id="PTHR31301:SF120">
    <property type="entry name" value="LOB DOMAIN-CONTAINING PROTEIN 23-RELATED"/>
    <property type="match status" value="1"/>
</dbReference>
<keyword evidence="4" id="KW-1185">Reference proteome</keyword>
<protein>
    <recommendedName>
        <fullName evidence="2">LOB domain-containing protein</fullName>
    </recommendedName>
</protein>
<sequence>MSSSRCAACKHLRRRCPSDCIFSPYFPSNNPLRFAYVHKIYGASNVAKILQDLPVSHRALAADTLFYEAEWRIKEPVYGCVGLITMLQQQIYNAQCQLDRVQGEIIAITTQQLDYDFQNLNIVPNSTSSFVDLSNLFD</sequence>
<dbReference type="PANTHER" id="PTHR31301">
    <property type="entry name" value="LOB DOMAIN-CONTAINING PROTEIN 4-RELATED"/>
    <property type="match status" value="1"/>
</dbReference>
<evidence type="ECO:0000256" key="1">
    <source>
        <dbReference type="ARBA" id="ARBA00005474"/>
    </source>
</evidence>
<accession>A0ABD3DTG1</accession>
<dbReference type="AlphaFoldDB" id="A0ABD3DTG1"/>